<dbReference type="Proteomes" id="UP000295264">
    <property type="component" value="Unassembled WGS sequence"/>
</dbReference>
<keyword evidence="8" id="KW-0732">Signal</keyword>
<feature type="domain" description="Cadherin" evidence="24">
    <location>
        <begin position="220"/>
        <end position="327"/>
    </location>
</feature>
<dbReference type="GO" id="GO:0070161">
    <property type="term" value="C:anchoring junction"/>
    <property type="evidence" value="ECO:0007669"/>
    <property type="project" value="UniProtKB-SubCell"/>
</dbReference>
<dbReference type="FunFam" id="2.60.40.60:FF:000078">
    <property type="entry name" value="Protocadherin 1"/>
    <property type="match status" value="1"/>
</dbReference>
<proteinExistence type="predicted"/>
<dbReference type="PANTHER" id="PTHR24028:SF42">
    <property type="entry name" value="PROTOCADHERIN-12"/>
    <property type="match status" value="1"/>
</dbReference>
<dbReference type="FunFam" id="2.60.40.60:FF:000016">
    <property type="entry name" value="Protocadherin 9"/>
    <property type="match status" value="1"/>
</dbReference>
<evidence type="ECO:0000256" key="2">
    <source>
        <dbReference type="ARBA" id="ARBA00004282"/>
    </source>
</evidence>
<dbReference type="GO" id="GO:0005576">
    <property type="term" value="C:extracellular region"/>
    <property type="evidence" value="ECO:0007669"/>
    <property type="project" value="UniProtKB-SubCell"/>
</dbReference>
<name>A0A484GL00_SOUCH</name>
<keyword evidence="26" id="KW-1185">Reference proteome</keyword>
<dbReference type="GO" id="GO:0007156">
    <property type="term" value="P:homophilic cell adhesion via plasma membrane adhesion molecules"/>
    <property type="evidence" value="ECO:0007669"/>
    <property type="project" value="InterPro"/>
</dbReference>
<keyword evidence="5" id="KW-0964">Secreted</keyword>
<evidence type="ECO:0000256" key="12">
    <source>
        <dbReference type="ARBA" id="ARBA00022949"/>
    </source>
</evidence>
<feature type="domain" description="Cadherin" evidence="24">
    <location>
        <begin position="1034"/>
        <end position="1140"/>
    </location>
</feature>
<evidence type="ECO:0000256" key="13">
    <source>
        <dbReference type="ARBA" id="ARBA00022989"/>
    </source>
</evidence>
<sequence>EVATLTVKYQVSEEVPSGTVIGKLSQELGREERSGLAGAAFQVLQLPQALPIQVDSKDGLLSTGRRLDREQLCRQQDPCLVSFDVLATGDLALIHVEIQVLDINDHQPQFPKGEQELEISESASLRTRIPLDRALDPDTGPNTLHSYTLSPSEHFALDVIVGPDETKHAELVVVKELDREIHSFFDLVLTAYDSGNPPKSGTSLVKVNVLDSNDNSPVFAESSLALEIQEDAAPGTLLINLTATDPDQGPNGEVEYFLSKHVPPEVLDTFSIDAKTGQVILRQPLDYEKNPAYEVDVQARDLGPNPIPAHCKILIKVLDVNDNTPNIHITWASQPSLVSEALPKDSFIALIMANDLDSGNNGLVHCWLSQELGHFRLKRTNGNTYMLLTNATLDREQWPQYTLTLLAQDQGPQPLSVKKQLSIQIGDANDNAPVFEKSRYQVSTRENNLPSLHLITIKAHDADLGVNGKISYHIQDSPVSHLVAIDSDTGEVTAQRSLDYEQMAGFEFLVIAEDRGQPQLASSVSVWVSLLDANDNAPEVIHPVLSDGKASLSVLVNASTGHLLVPIETPNGVGPAGTDMPPQATPSSRPFLLVTIVARDADSGANGELLYSIQSGNEAGLFVLSPHLGQLFINITNASSLTGSEWELEIVVGDRGSPSLQTRALLRVFFVTSVDHLRDSAREPGALSTSVLTVICLVVLLAISGLILALIMSICRTEKKDNRAYNCREAESTYRHQPKRPQKHIQKADIHLVPVLRGQVDEPGEAGQPPKHPARMGSLRRSPGPGGQRLLPPALLLALLLLLAPSPGHATRVVYKVPEEQPPNTLIGSLAADYGFPDVGHLYKLEVGAPYLRVDGKTGDIFTTETSIDREGLRECQNQLPGEPCILEFEVSITDLVQNGSPRLLEGQIEVQDINDNTPNFASPVITLPIPENTNNGSLFSIPVASDRDAGPNGVASYELQVGPEAQGLFKLQVAEDQDGKQPQLIVMGNLDRERLDSYDLTIKVQDGGNPPRASSALLRVTVLDTNDNAPKFERPSYEAELSENSPIGHSVIQVKANDSDQGANAEIDYTFHQVPEVVRRLLRLDRNTGLITVQGPVDREDLSTLRFSVLAKDRGTNPKSARAQVVVTVKDVNDNAPTIEIRGIGLVTHQDGMANISEDVAEETAVALVQVSDRDEGENAAVTCVVAGDVPFQLRQASETGSDSKKKYFLQTTTPLDYEKVKDYTIEIVAVDSGNPPLSSTNSLKVQVVDVNDNAPVFTQSVTEVAFPENNKPGEVVAEVTASDADSGSNAELVYSLEPEPAAKGLFTISPETGEIRVKTSLDREQRESYELKVLKAVDGGVPPRSAYVGVTINVLDENDNAPFITAPSNTSHRLLTPQTRLGETVSQVTAEDIDSGVNAELTYSIAGGNPYGLFQIGSHSGAITLEKELERRHHGLHRLVVKVTDRGKPPRSGTALVHLYVNDT</sequence>
<feature type="domain" description="Cadherin" evidence="24">
    <location>
        <begin position="809"/>
        <end position="921"/>
    </location>
</feature>
<comment type="function">
    <text evidence="16">Cellular adhesion molecule that may play an important role in cell-cell interactions at interendothelial junctions. Acts as a regulator of cell migration, probably via increasing cell-cell adhesion. Promotes homotypic calcium-dependent aggregation and adhesion and clusters at intercellular junctions. Unable to bind to catenins, weakly associates with the cytoskeleton.</text>
</comment>
<keyword evidence="11" id="KW-0130">Cell adhesion</keyword>
<keyword evidence="9" id="KW-0677">Repeat</keyword>
<evidence type="ECO:0000256" key="21">
    <source>
        <dbReference type="PROSITE-ProRule" id="PRU00043"/>
    </source>
</evidence>
<keyword evidence="10 21" id="KW-0106">Calcium</keyword>
<feature type="domain" description="Cadherin" evidence="24">
    <location>
        <begin position="330"/>
        <end position="435"/>
    </location>
</feature>
<dbReference type="InterPro" id="IPR002126">
    <property type="entry name" value="Cadherin-like_dom"/>
</dbReference>
<dbReference type="InterPro" id="IPR013164">
    <property type="entry name" value="Cadherin_N"/>
</dbReference>
<keyword evidence="14 23" id="KW-0472">Membrane</keyword>
<feature type="domain" description="Cadherin" evidence="24">
    <location>
        <begin position="3"/>
        <end position="110"/>
    </location>
</feature>
<dbReference type="FunFam" id="2.60.40.60:FF:000002">
    <property type="entry name" value="Protocadherin alpha 2"/>
    <property type="match status" value="1"/>
</dbReference>
<gene>
    <name evidence="25" type="ORF">DBR06_SOUSAS10810075</name>
</gene>
<evidence type="ECO:0000256" key="3">
    <source>
        <dbReference type="ARBA" id="ARBA00004613"/>
    </source>
</evidence>
<feature type="transmembrane region" description="Helical" evidence="23">
    <location>
        <begin position="691"/>
        <end position="715"/>
    </location>
</feature>
<keyword evidence="6" id="KW-0597">Phosphoprotein</keyword>
<evidence type="ECO:0000256" key="14">
    <source>
        <dbReference type="ARBA" id="ARBA00023136"/>
    </source>
</evidence>
<dbReference type="EMBL" id="QWLN02006127">
    <property type="protein sequence ID" value="TEA36477.1"/>
    <property type="molecule type" value="Genomic_DNA"/>
</dbReference>
<feature type="domain" description="Cadherin" evidence="24">
    <location>
        <begin position="593"/>
        <end position="686"/>
    </location>
</feature>
<keyword evidence="13 23" id="KW-1133">Transmembrane helix</keyword>
<evidence type="ECO:0000313" key="25">
    <source>
        <dbReference type="EMBL" id="TEA36477.1"/>
    </source>
</evidence>
<evidence type="ECO:0000256" key="19">
    <source>
        <dbReference type="ARBA" id="ARBA00078833"/>
    </source>
</evidence>
<dbReference type="FunFam" id="2.60.40.60:FF:000247">
    <property type="entry name" value="Protocadherin 12"/>
    <property type="match status" value="1"/>
</dbReference>
<dbReference type="FunFam" id="2.60.40.60:FF:000007">
    <property type="entry name" value="Protocadherin alpha 2"/>
    <property type="match status" value="1"/>
</dbReference>
<dbReference type="FunFam" id="2.60.40.60:FF:000072">
    <property type="entry name" value="Protocadherin 1"/>
    <property type="match status" value="1"/>
</dbReference>
<evidence type="ECO:0000256" key="16">
    <source>
        <dbReference type="ARBA" id="ARBA00059072"/>
    </source>
</evidence>
<feature type="transmembrane region" description="Helical" evidence="23">
    <location>
        <begin position="790"/>
        <end position="808"/>
    </location>
</feature>
<feature type="domain" description="Cadherin" evidence="24">
    <location>
        <begin position="1149"/>
        <end position="1259"/>
    </location>
</feature>
<dbReference type="GO" id="GO:0005509">
    <property type="term" value="F:calcium ion binding"/>
    <property type="evidence" value="ECO:0007669"/>
    <property type="project" value="UniProtKB-UniRule"/>
</dbReference>
<evidence type="ECO:0000256" key="20">
    <source>
        <dbReference type="ARBA" id="ARBA00082901"/>
    </source>
</evidence>
<dbReference type="FunFam" id="2.60.40.60:FF:000028">
    <property type="entry name" value="Protocadherin 1"/>
    <property type="match status" value="1"/>
</dbReference>
<dbReference type="Pfam" id="PF00028">
    <property type="entry name" value="Cadherin"/>
    <property type="match status" value="9"/>
</dbReference>
<dbReference type="FunFam" id="2.60.40.60:FF:000193">
    <property type="entry name" value="Protocadherin 12"/>
    <property type="match status" value="1"/>
</dbReference>
<dbReference type="SUPFAM" id="SSF49313">
    <property type="entry name" value="Cadherin-like"/>
    <property type="match status" value="10"/>
</dbReference>
<dbReference type="PROSITE" id="PS00232">
    <property type="entry name" value="CADHERIN_1"/>
    <property type="match status" value="5"/>
</dbReference>
<accession>A0A484GL00</accession>
<evidence type="ECO:0000256" key="18">
    <source>
        <dbReference type="ARBA" id="ARBA00072301"/>
    </source>
</evidence>
<dbReference type="PRINTS" id="PR00205">
    <property type="entry name" value="CADHERIN"/>
</dbReference>
<evidence type="ECO:0000256" key="10">
    <source>
        <dbReference type="ARBA" id="ARBA00022837"/>
    </source>
</evidence>
<evidence type="ECO:0000256" key="23">
    <source>
        <dbReference type="SAM" id="Phobius"/>
    </source>
</evidence>
<reference evidence="25 26" key="1">
    <citation type="journal article" date="2018" name="Genomics">
        <title>Molecular footprints of inshore aquatic adaptation in Indo-Pacific humpback dolphin (Sousa chinensis).</title>
        <authorList>
            <person name="Ming Y."/>
            <person name="Jian J."/>
            <person name="Yu F."/>
            <person name="Yu X."/>
            <person name="Wang J."/>
            <person name="Liu W."/>
        </authorList>
    </citation>
    <scope>NUCLEOTIDE SEQUENCE [LARGE SCALE GENOMIC DNA]</scope>
    <source>
        <strain evidence="25">MY-2018</strain>
        <tissue evidence="25">Skin</tissue>
    </source>
</reference>
<dbReference type="InterPro" id="IPR050174">
    <property type="entry name" value="Protocadherin/Cadherin-CA"/>
</dbReference>
<organism evidence="25 26">
    <name type="scientific">Sousa chinensis</name>
    <name type="common">Indo-pacific humpbacked dolphin</name>
    <name type="synonym">Steno chinensis</name>
    <dbReference type="NCBI Taxonomy" id="103600"/>
    <lineage>
        <taxon>Eukaryota</taxon>
        <taxon>Metazoa</taxon>
        <taxon>Chordata</taxon>
        <taxon>Craniata</taxon>
        <taxon>Vertebrata</taxon>
        <taxon>Euteleostomi</taxon>
        <taxon>Mammalia</taxon>
        <taxon>Eutheria</taxon>
        <taxon>Laurasiatheria</taxon>
        <taxon>Artiodactyla</taxon>
        <taxon>Whippomorpha</taxon>
        <taxon>Cetacea</taxon>
        <taxon>Odontoceti</taxon>
        <taxon>Delphinidae</taxon>
        <taxon>Sousa</taxon>
    </lineage>
</organism>
<keyword evidence="15" id="KW-0325">Glycoprotein</keyword>
<dbReference type="CDD" id="cd11304">
    <property type="entry name" value="Cadherin_repeat"/>
    <property type="match status" value="12"/>
</dbReference>
<dbReference type="FunFam" id="2.60.40.60:FF:000005">
    <property type="entry name" value="Protocadherin 9"/>
    <property type="match status" value="1"/>
</dbReference>
<dbReference type="FunFam" id="2.60.40.60:FF:000043">
    <property type="entry name" value="Protocadherin 1"/>
    <property type="match status" value="1"/>
</dbReference>
<dbReference type="PANTHER" id="PTHR24028">
    <property type="entry name" value="CADHERIN-87A"/>
    <property type="match status" value="1"/>
</dbReference>
<evidence type="ECO:0000256" key="11">
    <source>
        <dbReference type="ARBA" id="ARBA00022889"/>
    </source>
</evidence>
<evidence type="ECO:0000256" key="22">
    <source>
        <dbReference type="SAM" id="MobiDB-lite"/>
    </source>
</evidence>
<comment type="subcellular location">
    <subcellularLocation>
        <location evidence="2">Cell junction</location>
    </subcellularLocation>
    <subcellularLocation>
        <location evidence="1">Cell membrane</location>
        <topology evidence="1">Single-pass type I membrane protein</topology>
    </subcellularLocation>
    <subcellularLocation>
        <location evidence="3">Secreted</location>
    </subcellularLocation>
</comment>
<dbReference type="PROSITE" id="PS50268">
    <property type="entry name" value="CADHERIN_2"/>
    <property type="match status" value="12"/>
</dbReference>
<evidence type="ECO:0000256" key="5">
    <source>
        <dbReference type="ARBA" id="ARBA00022525"/>
    </source>
</evidence>
<feature type="region of interest" description="Disordered" evidence="22">
    <location>
        <begin position="760"/>
        <end position="785"/>
    </location>
</feature>
<dbReference type="Pfam" id="PF08266">
    <property type="entry name" value="Cadherin_2"/>
    <property type="match status" value="2"/>
</dbReference>
<keyword evidence="7 23" id="KW-0812">Transmembrane</keyword>
<evidence type="ECO:0000259" key="24">
    <source>
        <dbReference type="PROSITE" id="PS50268"/>
    </source>
</evidence>
<evidence type="ECO:0000256" key="7">
    <source>
        <dbReference type="ARBA" id="ARBA00022692"/>
    </source>
</evidence>
<keyword evidence="12" id="KW-0965">Cell junction</keyword>
<feature type="domain" description="Cadherin" evidence="24">
    <location>
        <begin position="1384"/>
        <end position="1465"/>
    </location>
</feature>
<feature type="domain" description="Cadherin" evidence="24">
    <location>
        <begin position="436"/>
        <end position="540"/>
    </location>
</feature>
<dbReference type="InterPro" id="IPR020894">
    <property type="entry name" value="Cadherin_CS"/>
</dbReference>
<dbReference type="SMART" id="SM00112">
    <property type="entry name" value="CA"/>
    <property type="match status" value="11"/>
</dbReference>
<feature type="domain" description="Cadherin" evidence="24">
    <location>
        <begin position="1260"/>
        <end position="1366"/>
    </location>
</feature>
<comment type="caution">
    <text evidence="25">The sequence shown here is derived from an EMBL/GenBank/DDBJ whole genome shotgun (WGS) entry which is preliminary data.</text>
</comment>
<feature type="domain" description="Cadherin" evidence="24">
    <location>
        <begin position="111"/>
        <end position="219"/>
    </location>
</feature>
<evidence type="ECO:0000256" key="4">
    <source>
        <dbReference type="ARBA" id="ARBA00022475"/>
    </source>
</evidence>
<evidence type="ECO:0000256" key="1">
    <source>
        <dbReference type="ARBA" id="ARBA00004251"/>
    </source>
</evidence>
<dbReference type="FunFam" id="2.60.40.60:FF:000003">
    <property type="entry name" value="Protocadherin alpha 2"/>
    <property type="match status" value="1"/>
</dbReference>
<feature type="domain" description="Cadherin" evidence="24">
    <location>
        <begin position="922"/>
        <end position="1033"/>
    </location>
</feature>
<dbReference type="InterPro" id="IPR015919">
    <property type="entry name" value="Cadherin-like_sf"/>
</dbReference>
<evidence type="ECO:0000256" key="9">
    <source>
        <dbReference type="ARBA" id="ARBA00022737"/>
    </source>
</evidence>
<keyword evidence="4" id="KW-1003">Cell membrane</keyword>
<dbReference type="FunFam" id="2.60.40.60:FF:000190">
    <property type="entry name" value="Protocadherin 12"/>
    <property type="match status" value="1"/>
</dbReference>
<evidence type="ECO:0000256" key="17">
    <source>
        <dbReference type="ARBA" id="ARBA00072296"/>
    </source>
</evidence>
<dbReference type="Gene3D" id="2.60.40.60">
    <property type="entry name" value="Cadherins"/>
    <property type="match status" value="12"/>
</dbReference>
<evidence type="ECO:0000256" key="6">
    <source>
        <dbReference type="ARBA" id="ARBA00022553"/>
    </source>
</evidence>
<protein>
    <recommendedName>
        <fullName evidence="18">Protocadherin-12</fullName>
    </recommendedName>
    <alternativeName>
        <fullName evidence="17">Protocadherin-20</fullName>
    </alternativeName>
    <alternativeName>
        <fullName evidence="20">Vascular cadherin-2</fullName>
    </alternativeName>
    <alternativeName>
        <fullName evidence="19">Vascular endothelial cadherin-2</fullName>
    </alternativeName>
</protein>
<evidence type="ECO:0000256" key="15">
    <source>
        <dbReference type="ARBA" id="ARBA00023180"/>
    </source>
</evidence>
<evidence type="ECO:0000313" key="26">
    <source>
        <dbReference type="Proteomes" id="UP000295264"/>
    </source>
</evidence>
<evidence type="ECO:0000256" key="8">
    <source>
        <dbReference type="ARBA" id="ARBA00022729"/>
    </source>
</evidence>
<dbReference type="GO" id="GO:0005886">
    <property type="term" value="C:plasma membrane"/>
    <property type="evidence" value="ECO:0007669"/>
    <property type="project" value="UniProtKB-SubCell"/>
</dbReference>
<feature type="non-terminal residue" evidence="25">
    <location>
        <position position="1466"/>
    </location>
</feature>
<feature type="non-terminal residue" evidence="25">
    <location>
        <position position="1"/>
    </location>
</feature>